<dbReference type="CDD" id="cd01184">
    <property type="entry name" value="INT_C_like_1"/>
    <property type="match status" value="1"/>
</dbReference>
<dbReference type="GO" id="GO:0003677">
    <property type="term" value="F:DNA binding"/>
    <property type="evidence" value="ECO:0007669"/>
    <property type="project" value="InterPro"/>
</dbReference>
<gene>
    <name evidence="3" type="ORF">E5222_09530</name>
</gene>
<reference evidence="3 4" key="1">
    <citation type="submission" date="2019-04" db="EMBL/GenBank/DDBJ databases">
        <title>Altererythrobacter aquimixticola sp. nov., isolated from sediment of junction between the ocean and a freshwater spring.</title>
        <authorList>
            <person name="Yoon J.-H."/>
        </authorList>
    </citation>
    <scope>NUCLEOTIDE SEQUENCE [LARGE SCALE GENOMIC DNA]</scope>
    <source>
        <strain evidence="3 4">SSKS-13</strain>
    </source>
</reference>
<dbReference type="Proteomes" id="UP000309389">
    <property type="component" value="Unassembled WGS sequence"/>
</dbReference>
<organism evidence="3 4">
    <name type="scientific">Alteraurantiacibacter aquimixticola</name>
    <dbReference type="NCBI Taxonomy" id="2489173"/>
    <lineage>
        <taxon>Bacteria</taxon>
        <taxon>Pseudomonadati</taxon>
        <taxon>Pseudomonadota</taxon>
        <taxon>Alphaproteobacteria</taxon>
        <taxon>Sphingomonadales</taxon>
        <taxon>Erythrobacteraceae</taxon>
        <taxon>Alteraurantiacibacter</taxon>
    </lineage>
</organism>
<keyword evidence="1" id="KW-0233">DNA recombination</keyword>
<dbReference type="OrthoDB" id="9784724at2"/>
<dbReference type="SUPFAM" id="SSF56349">
    <property type="entry name" value="DNA breaking-rejoining enzymes"/>
    <property type="match status" value="1"/>
</dbReference>
<dbReference type="InterPro" id="IPR002104">
    <property type="entry name" value="Integrase_catalytic"/>
</dbReference>
<name>A0A4T3F304_9SPHN</name>
<dbReference type="EMBL" id="SSHH01000002">
    <property type="protein sequence ID" value="TIX50500.1"/>
    <property type="molecule type" value="Genomic_DNA"/>
</dbReference>
<feature type="domain" description="Tyr recombinase" evidence="2">
    <location>
        <begin position="411"/>
        <end position="619"/>
    </location>
</feature>
<dbReference type="GO" id="GO:0015074">
    <property type="term" value="P:DNA integration"/>
    <property type="evidence" value="ECO:0007669"/>
    <property type="project" value="InterPro"/>
</dbReference>
<evidence type="ECO:0000313" key="3">
    <source>
        <dbReference type="EMBL" id="TIX50500.1"/>
    </source>
</evidence>
<proteinExistence type="predicted"/>
<dbReference type="Pfam" id="PF00589">
    <property type="entry name" value="Phage_integrase"/>
    <property type="match status" value="1"/>
</dbReference>
<evidence type="ECO:0000313" key="4">
    <source>
        <dbReference type="Proteomes" id="UP000309389"/>
    </source>
</evidence>
<accession>A0A4T3F304</accession>
<sequence length="652" mass="73307">MSRIQNVSRKDGTYYFRRVIRLGNDNPFRIRLSLKTMIHARAKVMAPALSVVSEAIRLRMTQNIGRDGLSASQRAEIFKRQMLRERDRLEMGHAELQLVDQQQELPEEALRLKLDACEAVSLDRAKNGEIDHLLVVRIPPADPASSQEPPLEIVTWEEFENPFAAYDAKEVAREHLVSLGISPSKLALQMATKVVHQARVEAVREYRDNLEDPGAAFPRVPVAEFSNGLSATAEVRMPLLETAASSTSGVCSPWSSMTPSEAALKFIEFNPRTGGEDGKARRHGPSWTSKTRDQFKLPALLLGQVMEGRPLAAVTQGELVRLNDCFNRLHGPSFRKSERQRGMTILEIVSETETRVKKGELSSADTGLGIGTTNRHWGFLRQLTTWFQRHQSIADLDYSAFIVDDDRDPRTLRDSYSVQEGRSLFSLAPWTGSKSLRKRMESGNSIVHDACYFVPLIAWYTGLRRGEICGLELADLVEDGGEWHFNVRDNSVRKLKTRASQRLVPLAPELVRLGLPGYADALRNEGETLMFPELVSESGRGSMGDAFYKRWWTKLAVHLDFLEPGQAMHSFRHTLTDELKAKSVFEEVRADLVGHRIQSETGGRYSKAARLTELRKAVAEVPEVTTHLQAAPLAILPASLRRPRRACTIRKR</sequence>
<comment type="caution">
    <text evidence="3">The sequence shown here is derived from an EMBL/GenBank/DDBJ whole genome shotgun (WGS) entry which is preliminary data.</text>
</comment>
<evidence type="ECO:0000259" key="2">
    <source>
        <dbReference type="PROSITE" id="PS51898"/>
    </source>
</evidence>
<dbReference type="Gene3D" id="1.10.443.10">
    <property type="entry name" value="Intergrase catalytic core"/>
    <property type="match status" value="1"/>
</dbReference>
<dbReference type="AlphaFoldDB" id="A0A4T3F304"/>
<protein>
    <submittedName>
        <fullName evidence="3">Site-specific integrase</fullName>
    </submittedName>
</protein>
<evidence type="ECO:0000256" key="1">
    <source>
        <dbReference type="ARBA" id="ARBA00023172"/>
    </source>
</evidence>
<dbReference type="InterPro" id="IPR013762">
    <property type="entry name" value="Integrase-like_cat_sf"/>
</dbReference>
<dbReference type="InterPro" id="IPR011010">
    <property type="entry name" value="DNA_brk_join_enz"/>
</dbReference>
<dbReference type="GO" id="GO:0006310">
    <property type="term" value="P:DNA recombination"/>
    <property type="evidence" value="ECO:0007669"/>
    <property type="project" value="UniProtKB-KW"/>
</dbReference>
<keyword evidence="4" id="KW-1185">Reference proteome</keyword>
<dbReference type="RefSeq" id="WP_136693520.1">
    <property type="nucleotide sequence ID" value="NZ_SSHH01000002.1"/>
</dbReference>
<dbReference type="PROSITE" id="PS51898">
    <property type="entry name" value="TYR_RECOMBINASE"/>
    <property type="match status" value="1"/>
</dbReference>